<dbReference type="HAMAP" id="MF_00501">
    <property type="entry name" value="Ribosomal_bL31_1"/>
    <property type="match status" value="1"/>
</dbReference>
<organism evidence="9 10">
    <name type="scientific">Candidatus Yanofskybacteria bacterium CG10_big_fil_rev_8_21_14_0_10_46_23</name>
    <dbReference type="NCBI Taxonomy" id="1975098"/>
    <lineage>
        <taxon>Bacteria</taxon>
        <taxon>Candidatus Yanofskyibacteriota</taxon>
    </lineage>
</organism>
<feature type="binding site" evidence="7">
    <location>
        <position position="40"/>
    </location>
    <ligand>
        <name>Zn(2+)</name>
        <dbReference type="ChEBI" id="CHEBI:29105"/>
    </ligand>
</feature>
<dbReference type="PRINTS" id="PR01249">
    <property type="entry name" value="RIBOSOMALL31"/>
</dbReference>
<dbReference type="GO" id="GO:0006412">
    <property type="term" value="P:translation"/>
    <property type="evidence" value="ECO:0007669"/>
    <property type="project" value="UniProtKB-UniRule"/>
</dbReference>
<evidence type="ECO:0000256" key="1">
    <source>
        <dbReference type="ARBA" id="ARBA00009296"/>
    </source>
</evidence>
<comment type="cofactor">
    <cofactor evidence="7">
        <name>Zn(2+)</name>
        <dbReference type="ChEBI" id="CHEBI:29105"/>
    </cofactor>
    <text evidence="7">Binds 1 zinc ion per subunit.</text>
</comment>
<evidence type="ECO:0000256" key="8">
    <source>
        <dbReference type="SAM" id="Coils"/>
    </source>
</evidence>
<keyword evidence="5 7" id="KW-0687">Ribonucleoprotein</keyword>
<dbReference type="NCBIfam" id="NF000612">
    <property type="entry name" value="PRK00019.1"/>
    <property type="match status" value="1"/>
</dbReference>
<evidence type="ECO:0000256" key="5">
    <source>
        <dbReference type="ARBA" id="ARBA00023274"/>
    </source>
</evidence>
<name>A0A2H0R455_9BACT</name>
<dbReference type="InterPro" id="IPR027491">
    <property type="entry name" value="Ribosomal_bL31_A"/>
</dbReference>
<dbReference type="AlphaFoldDB" id="A0A2H0R455"/>
<evidence type="ECO:0000313" key="10">
    <source>
        <dbReference type="Proteomes" id="UP000230232"/>
    </source>
</evidence>
<accession>A0A2H0R455</accession>
<dbReference type="Pfam" id="PF01197">
    <property type="entry name" value="Ribosomal_L31"/>
    <property type="match status" value="1"/>
</dbReference>
<dbReference type="PROSITE" id="PS01143">
    <property type="entry name" value="RIBOSOMAL_L31"/>
    <property type="match status" value="1"/>
</dbReference>
<feature type="binding site" evidence="7">
    <location>
        <position position="17"/>
    </location>
    <ligand>
        <name>Zn(2+)</name>
        <dbReference type="ChEBI" id="CHEBI:29105"/>
    </ligand>
</feature>
<keyword evidence="3 7" id="KW-0694">RNA-binding</keyword>
<keyword evidence="2 7" id="KW-0699">rRNA-binding</keyword>
<gene>
    <name evidence="7" type="primary">rpmE</name>
    <name evidence="9" type="ORF">COV31_01865</name>
</gene>
<keyword evidence="4 7" id="KW-0689">Ribosomal protein</keyword>
<protein>
    <recommendedName>
        <fullName evidence="6 7">Large ribosomal subunit protein bL31</fullName>
    </recommendedName>
</protein>
<feature type="coiled-coil region" evidence="8">
    <location>
        <begin position="50"/>
        <end position="77"/>
    </location>
</feature>
<evidence type="ECO:0000256" key="4">
    <source>
        <dbReference type="ARBA" id="ARBA00022980"/>
    </source>
</evidence>
<feature type="binding site" evidence="7">
    <location>
        <position position="37"/>
    </location>
    <ligand>
        <name>Zn(2+)</name>
        <dbReference type="ChEBI" id="CHEBI:29105"/>
    </ligand>
</feature>
<keyword evidence="8" id="KW-0175">Coiled coil</keyword>
<dbReference type="GO" id="GO:0005840">
    <property type="term" value="C:ribosome"/>
    <property type="evidence" value="ECO:0007669"/>
    <property type="project" value="UniProtKB-KW"/>
</dbReference>
<dbReference type="GO" id="GO:0046872">
    <property type="term" value="F:metal ion binding"/>
    <property type="evidence" value="ECO:0007669"/>
    <property type="project" value="UniProtKB-KW"/>
</dbReference>
<evidence type="ECO:0000313" key="9">
    <source>
        <dbReference type="EMBL" id="PIR41311.1"/>
    </source>
</evidence>
<dbReference type="SUPFAM" id="SSF143800">
    <property type="entry name" value="L28p-like"/>
    <property type="match status" value="1"/>
</dbReference>
<dbReference type="EMBL" id="PCXO01000008">
    <property type="protein sequence ID" value="PIR41311.1"/>
    <property type="molecule type" value="Genomic_DNA"/>
</dbReference>
<dbReference type="InterPro" id="IPR002150">
    <property type="entry name" value="Ribosomal_bL31"/>
</dbReference>
<dbReference type="GO" id="GO:1990904">
    <property type="term" value="C:ribonucleoprotein complex"/>
    <property type="evidence" value="ECO:0007669"/>
    <property type="project" value="UniProtKB-KW"/>
</dbReference>
<dbReference type="InterPro" id="IPR034704">
    <property type="entry name" value="Ribosomal_bL28/bL31-like_sf"/>
</dbReference>
<dbReference type="InterPro" id="IPR042105">
    <property type="entry name" value="Ribosomal_bL31_sf"/>
</dbReference>
<sequence length="100" mass="11389">MKEEIHLQYYPEATIKCACGKSFSIGTTVPSLQTEICSNCHPFYTGKDKVIDTQGRIERFKDRLEKSKEKAVTLKASKIKKVKRANKLTKEKAPKKSVKK</sequence>
<comment type="subunit">
    <text evidence="7">Part of the 50S ribosomal subunit.</text>
</comment>
<dbReference type="PANTHER" id="PTHR33280:SF1">
    <property type="entry name" value="LARGE RIBOSOMAL SUBUNIT PROTEIN BL31C"/>
    <property type="match status" value="1"/>
</dbReference>
<reference evidence="9 10" key="1">
    <citation type="submission" date="2017-09" db="EMBL/GenBank/DDBJ databases">
        <title>Depth-based differentiation of microbial function through sediment-hosted aquifers and enrichment of novel symbionts in the deep terrestrial subsurface.</title>
        <authorList>
            <person name="Probst A.J."/>
            <person name="Ladd B."/>
            <person name="Jarett J.K."/>
            <person name="Geller-Mcgrath D.E."/>
            <person name="Sieber C.M."/>
            <person name="Emerson J.B."/>
            <person name="Anantharaman K."/>
            <person name="Thomas B.C."/>
            <person name="Malmstrom R."/>
            <person name="Stieglmeier M."/>
            <person name="Klingl A."/>
            <person name="Woyke T."/>
            <person name="Ryan C.M."/>
            <person name="Banfield J.F."/>
        </authorList>
    </citation>
    <scope>NUCLEOTIDE SEQUENCE [LARGE SCALE GENOMIC DNA]</scope>
    <source>
        <strain evidence="9">CG10_big_fil_rev_8_21_14_0_10_46_23</strain>
    </source>
</reference>
<comment type="caution">
    <text evidence="9">The sequence shown here is derived from an EMBL/GenBank/DDBJ whole genome shotgun (WGS) entry which is preliminary data.</text>
</comment>
<dbReference type="GO" id="GO:0019843">
    <property type="term" value="F:rRNA binding"/>
    <property type="evidence" value="ECO:0007669"/>
    <property type="project" value="UniProtKB-KW"/>
</dbReference>
<dbReference type="GO" id="GO:0003735">
    <property type="term" value="F:structural constituent of ribosome"/>
    <property type="evidence" value="ECO:0007669"/>
    <property type="project" value="InterPro"/>
</dbReference>
<evidence type="ECO:0000256" key="3">
    <source>
        <dbReference type="ARBA" id="ARBA00022884"/>
    </source>
</evidence>
<evidence type="ECO:0000256" key="2">
    <source>
        <dbReference type="ARBA" id="ARBA00022730"/>
    </source>
</evidence>
<keyword evidence="7" id="KW-0862">Zinc</keyword>
<evidence type="ECO:0000256" key="6">
    <source>
        <dbReference type="ARBA" id="ARBA00035687"/>
    </source>
</evidence>
<dbReference type="Gene3D" id="4.10.830.30">
    <property type="entry name" value="Ribosomal protein L31"/>
    <property type="match status" value="1"/>
</dbReference>
<dbReference type="Proteomes" id="UP000230232">
    <property type="component" value="Unassembled WGS sequence"/>
</dbReference>
<feature type="binding site" evidence="7">
    <location>
        <position position="19"/>
    </location>
    <ligand>
        <name>Zn(2+)</name>
        <dbReference type="ChEBI" id="CHEBI:29105"/>
    </ligand>
</feature>
<dbReference type="NCBIfam" id="TIGR00105">
    <property type="entry name" value="L31"/>
    <property type="match status" value="1"/>
</dbReference>
<dbReference type="PANTHER" id="PTHR33280">
    <property type="entry name" value="50S RIBOSOMAL PROTEIN L31, CHLOROPLASTIC"/>
    <property type="match status" value="1"/>
</dbReference>
<comment type="function">
    <text evidence="7">Binds the 23S rRNA.</text>
</comment>
<keyword evidence="7" id="KW-0479">Metal-binding</keyword>
<evidence type="ECO:0000256" key="7">
    <source>
        <dbReference type="HAMAP-Rule" id="MF_00501"/>
    </source>
</evidence>
<comment type="similarity">
    <text evidence="1 7">Belongs to the bacterial ribosomal protein bL31 family. Type A subfamily.</text>
</comment>
<proteinExistence type="inferred from homology"/>